<dbReference type="InterPro" id="IPR020476">
    <property type="entry name" value="Nudix_hydrolase"/>
</dbReference>
<protein>
    <submittedName>
        <fullName evidence="4">8-oxo-dGTP diphosphatase</fullName>
    </submittedName>
</protein>
<proteinExistence type="inferred from homology"/>
<evidence type="ECO:0000256" key="2">
    <source>
        <dbReference type="RuleBase" id="RU003476"/>
    </source>
</evidence>
<dbReference type="GO" id="GO:0006167">
    <property type="term" value="P:AMP biosynthetic process"/>
    <property type="evidence" value="ECO:0007669"/>
    <property type="project" value="TreeGrafter"/>
</dbReference>
<dbReference type="PROSITE" id="PS51462">
    <property type="entry name" value="NUDIX"/>
    <property type="match status" value="1"/>
</dbReference>
<dbReference type="CDD" id="cd03673">
    <property type="entry name" value="NUDIX_Ap6A_hydrolase"/>
    <property type="match status" value="1"/>
</dbReference>
<dbReference type="RefSeq" id="WP_265134399.1">
    <property type="nucleotide sequence ID" value="NZ_FXTX01000009.1"/>
</dbReference>
<dbReference type="PANTHER" id="PTHR21340:SF0">
    <property type="entry name" value="BIS(5'-NUCLEOSYL)-TETRAPHOSPHATASE [ASYMMETRICAL]"/>
    <property type="match status" value="1"/>
</dbReference>
<dbReference type="GO" id="GO:0004081">
    <property type="term" value="F:bis(5'-nucleosyl)-tetraphosphatase (asymmetrical) activity"/>
    <property type="evidence" value="ECO:0007669"/>
    <property type="project" value="TreeGrafter"/>
</dbReference>
<dbReference type="InterPro" id="IPR051325">
    <property type="entry name" value="Nudix_hydrolase_domain"/>
</dbReference>
<dbReference type="Gene3D" id="3.90.79.10">
    <property type="entry name" value="Nucleoside Triphosphate Pyrophosphohydrolase"/>
    <property type="match status" value="1"/>
</dbReference>
<dbReference type="InterPro" id="IPR015797">
    <property type="entry name" value="NUDIX_hydrolase-like_dom_sf"/>
</dbReference>
<organism evidence="4 5">
    <name type="scientific">Venenivibrio stagnispumantis</name>
    <dbReference type="NCBI Taxonomy" id="407998"/>
    <lineage>
        <taxon>Bacteria</taxon>
        <taxon>Pseudomonadati</taxon>
        <taxon>Aquificota</taxon>
        <taxon>Aquificia</taxon>
        <taxon>Aquificales</taxon>
        <taxon>Hydrogenothermaceae</taxon>
        <taxon>Venenivibrio</taxon>
    </lineage>
</organism>
<dbReference type="GO" id="GO:0006754">
    <property type="term" value="P:ATP biosynthetic process"/>
    <property type="evidence" value="ECO:0007669"/>
    <property type="project" value="TreeGrafter"/>
</dbReference>
<dbReference type="PROSITE" id="PS00893">
    <property type="entry name" value="NUDIX_BOX"/>
    <property type="match status" value="1"/>
</dbReference>
<evidence type="ECO:0000259" key="3">
    <source>
        <dbReference type="PROSITE" id="PS51462"/>
    </source>
</evidence>
<dbReference type="PANTHER" id="PTHR21340">
    <property type="entry name" value="DIADENOSINE 5,5-P1,P4-TETRAPHOSPHATE PYROPHOSPHOHYDROLASE MUTT"/>
    <property type="match status" value="1"/>
</dbReference>
<reference evidence="4" key="1">
    <citation type="submission" date="2017-05" db="EMBL/GenBank/DDBJ databases">
        <authorList>
            <person name="Varghese N."/>
            <person name="Submissions S."/>
        </authorList>
    </citation>
    <scope>NUCLEOTIDE SEQUENCE</scope>
    <source>
        <strain evidence="4">DSM 18763</strain>
    </source>
</reference>
<dbReference type="Pfam" id="PF00293">
    <property type="entry name" value="NUDIX"/>
    <property type="match status" value="1"/>
</dbReference>
<comment type="similarity">
    <text evidence="2">Belongs to the Nudix hydrolase family.</text>
</comment>
<feature type="domain" description="Nudix hydrolase" evidence="3">
    <location>
        <begin position="4"/>
        <end position="132"/>
    </location>
</feature>
<dbReference type="Proteomes" id="UP001157947">
    <property type="component" value="Unassembled WGS sequence"/>
</dbReference>
<name>A0AA45WLQ8_9AQUI</name>
<gene>
    <name evidence="4" type="ORF">SAMN06264868_10949</name>
</gene>
<keyword evidence="1 2" id="KW-0378">Hydrolase</keyword>
<accession>A0AA45WLQ8</accession>
<evidence type="ECO:0000256" key="1">
    <source>
        <dbReference type="ARBA" id="ARBA00022801"/>
    </source>
</evidence>
<dbReference type="EMBL" id="FXTX01000009">
    <property type="protein sequence ID" value="SMP12200.1"/>
    <property type="molecule type" value="Genomic_DNA"/>
</dbReference>
<dbReference type="PRINTS" id="PR00502">
    <property type="entry name" value="NUDIXFAMILY"/>
</dbReference>
<dbReference type="InterPro" id="IPR020084">
    <property type="entry name" value="NUDIX_hydrolase_CS"/>
</dbReference>
<sequence length="141" mass="16575">MSIKWEFSAGGIVFKEEDNKIYVLLVRTKDRWSFPKGNIEKTESKENAAVREIKEETGIEGEIIDYLGNVEYYYRKGIDTIHKFVYYYLLRYKGGEITPQKEEIDEAVFVSIEEAEKLLSFDKDKQFLKKAENIIKTLITK</sequence>
<dbReference type="AlphaFoldDB" id="A0AA45WLQ8"/>
<dbReference type="SUPFAM" id="SSF55811">
    <property type="entry name" value="Nudix"/>
    <property type="match status" value="1"/>
</dbReference>
<comment type="caution">
    <text evidence="4">The sequence shown here is derived from an EMBL/GenBank/DDBJ whole genome shotgun (WGS) entry which is preliminary data.</text>
</comment>
<evidence type="ECO:0000313" key="5">
    <source>
        <dbReference type="Proteomes" id="UP001157947"/>
    </source>
</evidence>
<evidence type="ECO:0000313" key="4">
    <source>
        <dbReference type="EMBL" id="SMP12200.1"/>
    </source>
</evidence>
<keyword evidence="5" id="KW-1185">Reference proteome</keyword>
<dbReference type="InterPro" id="IPR000086">
    <property type="entry name" value="NUDIX_hydrolase_dom"/>
</dbReference>